<feature type="region of interest" description="Disordered" evidence="4">
    <location>
        <begin position="518"/>
        <end position="708"/>
    </location>
</feature>
<sequence>MEDPVIISKFDGVTATHISIIHEDSRNLRLLMDHGADLAQQDSLGRSAVHWAAKLASDDCLKILVKCNIGLNVGDKEGLTPAMWACHFDRKQNFETLLNVESYSIPAIDGIERDKRGRTWIHWSVYSQSPDWSHDCLKSLLSLETSAIKDSGGKTALHLAAEIGALEACKILLVEDVVSSIINILDNQGRTSLHSAILAGHGEVANFLLEKGVNLDLKDCLGKTAWDYCEQKELHYCRMILRSHQTIQEYRQQKQMKKVTGSNHKRNSSIGKALPSLSAQTTTNPSQNTEQSVPMFNSVPTPRPGLSPRMSNLTRLEDLDAEEEVMSSDKVNDGSNGDSGDVHRNNKVSGAANGVTEEKQSVEVVQYVTSEGEIVQSAKSGVIDSEMQPSEQLEGSLVANESEVAQPQNSPDSIASNNSMDFGMDVSDIEENNNDTGRLEGKSLEMIPPDLVVPPPYNPEMTSHHPAVVPRPPDSKLSPRSGNNQQITQAFTVRSKFFMLLTFISAGSFFCWHTTTTPKSGDHQLGDEANNTPTAKSQPAQPPSPRRLTHLGSESGSLQQVKGEVKAKKKKKKKPSASGLSTPPSGPTHLTPEYTGGHPPVRPASPPFHSSPSDSFTFRSHPSHQRETRQTLNSPYLPNPHRRLSQAISLDQGPGRCPGSPGDQPHQALPKSHPGTEVRAKESRGGPPQPQAGLYPSMKTAQGSMKVT</sequence>
<feature type="region of interest" description="Disordered" evidence="4">
    <location>
        <begin position="252"/>
        <end position="311"/>
    </location>
</feature>
<feature type="region of interest" description="Disordered" evidence="4">
    <location>
        <begin position="323"/>
        <end position="346"/>
    </location>
</feature>
<evidence type="ECO:0000256" key="4">
    <source>
        <dbReference type="SAM" id="MobiDB-lite"/>
    </source>
</evidence>
<dbReference type="InterPro" id="IPR002110">
    <property type="entry name" value="Ankyrin_rpt"/>
</dbReference>
<evidence type="ECO:0000256" key="3">
    <source>
        <dbReference type="PROSITE-ProRule" id="PRU00023"/>
    </source>
</evidence>
<dbReference type="PANTHER" id="PTHR24198:SF165">
    <property type="entry name" value="ANKYRIN REPEAT-CONTAINING PROTEIN-RELATED"/>
    <property type="match status" value="1"/>
</dbReference>
<feature type="repeat" description="ANK" evidence="3">
    <location>
        <begin position="152"/>
        <end position="173"/>
    </location>
</feature>
<proteinExistence type="predicted"/>
<dbReference type="EMBL" id="MRZV01000399">
    <property type="protein sequence ID" value="PIK50894.1"/>
    <property type="molecule type" value="Genomic_DNA"/>
</dbReference>
<dbReference type="PROSITE" id="PS50297">
    <property type="entry name" value="ANK_REP_REGION"/>
    <property type="match status" value="3"/>
</dbReference>
<dbReference type="SUPFAM" id="SSF48403">
    <property type="entry name" value="Ankyrin repeat"/>
    <property type="match status" value="1"/>
</dbReference>
<dbReference type="PROSITE" id="PS50088">
    <property type="entry name" value="ANK_REPEAT"/>
    <property type="match status" value="3"/>
</dbReference>
<dbReference type="OrthoDB" id="539213at2759"/>
<name>A0A2G8KSB5_STIJA</name>
<gene>
    <name evidence="5" type="ORF">BSL78_12194</name>
</gene>
<protein>
    <submittedName>
        <fullName evidence="5">Putative trithorax group protein osa isoform X2</fullName>
    </submittedName>
</protein>
<evidence type="ECO:0000313" key="6">
    <source>
        <dbReference type="Proteomes" id="UP000230750"/>
    </source>
</evidence>
<keyword evidence="1" id="KW-0677">Repeat</keyword>
<feature type="region of interest" description="Disordered" evidence="4">
    <location>
        <begin position="457"/>
        <end position="484"/>
    </location>
</feature>
<accession>A0A2G8KSB5</accession>
<keyword evidence="2 3" id="KW-0040">ANK repeat</keyword>
<feature type="compositionally biased region" description="Polar residues" evidence="4">
    <location>
        <begin position="529"/>
        <end position="539"/>
    </location>
</feature>
<feature type="compositionally biased region" description="Polar residues" evidence="4">
    <location>
        <begin position="699"/>
        <end position="708"/>
    </location>
</feature>
<feature type="compositionally biased region" description="Polar residues" evidence="4">
    <location>
        <begin position="277"/>
        <end position="300"/>
    </location>
</feature>
<feature type="compositionally biased region" description="Low complexity" evidence="4">
    <location>
        <begin position="607"/>
        <end position="618"/>
    </location>
</feature>
<feature type="compositionally biased region" description="Basic and acidic residues" evidence="4">
    <location>
        <begin position="674"/>
        <end position="684"/>
    </location>
</feature>
<dbReference type="PANTHER" id="PTHR24198">
    <property type="entry name" value="ANKYRIN REPEAT AND PROTEIN KINASE DOMAIN-CONTAINING PROTEIN"/>
    <property type="match status" value="1"/>
</dbReference>
<dbReference type="InterPro" id="IPR036770">
    <property type="entry name" value="Ankyrin_rpt-contain_sf"/>
</dbReference>
<comment type="caution">
    <text evidence="5">The sequence shown here is derived from an EMBL/GenBank/DDBJ whole genome shotgun (WGS) entry which is preliminary data.</text>
</comment>
<dbReference type="Pfam" id="PF12796">
    <property type="entry name" value="Ank_2"/>
    <property type="match status" value="2"/>
</dbReference>
<evidence type="ECO:0000313" key="5">
    <source>
        <dbReference type="EMBL" id="PIK50894.1"/>
    </source>
</evidence>
<feature type="repeat" description="ANK" evidence="3">
    <location>
        <begin position="188"/>
        <end position="220"/>
    </location>
</feature>
<evidence type="ECO:0000256" key="2">
    <source>
        <dbReference type="ARBA" id="ARBA00023043"/>
    </source>
</evidence>
<dbReference type="AlphaFoldDB" id="A0A2G8KSB5"/>
<evidence type="ECO:0000256" key="1">
    <source>
        <dbReference type="ARBA" id="ARBA00022737"/>
    </source>
</evidence>
<dbReference type="Proteomes" id="UP000230750">
    <property type="component" value="Unassembled WGS sequence"/>
</dbReference>
<dbReference type="Gene3D" id="1.25.40.20">
    <property type="entry name" value="Ankyrin repeat-containing domain"/>
    <property type="match status" value="1"/>
</dbReference>
<reference evidence="5 6" key="1">
    <citation type="journal article" date="2017" name="PLoS Biol.">
        <title>The sea cucumber genome provides insights into morphological evolution and visceral regeneration.</title>
        <authorList>
            <person name="Zhang X."/>
            <person name="Sun L."/>
            <person name="Yuan J."/>
            <person name="Sun Y."/>
            <person name="Gao Y."/>
            <person name="Zhang L."/>
            <person name="Li S."/>
            <person name="Dai H."/>
            <person name="Hamel J.F."/>
            <person name="Liu C."/>
            <person name="Yu Y."/>
            <person name="Liu S."/>
            <person name="Lin W."/>
            <person name="Guo K."/>
            <person name="Jin S."/>
            <person name="Xu P."/>
            <person name="Storey K.B."/>
            <person name="Huan P."/>
            <person name="Zhang T."/>
            <person name="Zhou Y."/>
            <person name="Zhang J."/>
            <person name="Lin C."/>
            <person name="Li X."/>
            <person name="Xing L."/>
            <person name="Huo D."/>
            <person name="Sun M."/>
            <person name="Wang L."/>
            <person name="Mercier A."/>
            <person name="Li F."/>
            <person name="Yang H."/>
            <person name="Xiang J."/>
        </authorList>
    </citation>
    <scope>NUCLEOTIDE SEQUENCE [LARGE SCALE GENOMIC DNA]</scope>
    <source>
        <strain evidence="5">Shaxun</strain>
        <tissue evidence="5">Muscle</tissue>
    </source>
</reference>
<organism evidence="5 6">
    <name type="scientific">Stichopus japonicus</name>
    <name type="common">Sea cucumber</name>
    <dbReference type="NCBI Taxonomy" id="307972"/>
    <lineage>
        <taxon>Eukaryota</taxon>
        <taxon>Metazoa</taxon>
        <taxon>Echinodermata</taxon>
        <taxon>Eleutherozoa</taxon>
        <taxon>Echinozoa</taxon>
        <taxon>Holothuroidea</taxon>
        <taxon>Aspidochirotacea</taxon>
        <taxon>Aspidochirotida</taxon>
        <taxon>Stichopodidae</taxon>
        <taxon>Apostichopus</taxon>
    </lineage>
</organism>
<dbReference type="SMART" id="SM00248">
    <property type="entry name" value="ANK"/>
    <property type="match status" value="5"/>
</dbReference>
<keyword evidence="6" id="KW-1185">Reference proteome</keyword>
<dbReference type="STRING" id="307972.A0A2G8KSB5"/>
<feature type="repeat" description="ANK" evidence="3">
    <location>
        <begin position="11"/>
        <end position="43"/>
    </location>
</feature>